<evidence type="ECO:0000256" key="9">
    <source>
        <dbReference type="ARBA" id="ARBA00023316"/>
    </source>
</evidence>
<evidence type="ECO:0000313" key="16">
    <source>
        <dbReference type="Proteomes" id="UP000031433"/>
    </source>
</evidence>
<dbReference type="SUPFAM" id="SSF53244">
    <property type="entry name" value="MurD-like peptide ligases, peptide-binding domain"/>
    <property type="match status" value="1"/>
</dbReference>
<dbReference type="GO" id="GO:0005737">
    <property type="term" value="C:cytoplasm"/>
    <property type="evidence" value="ECO:0007669"/>
    <property type="project" value="UniProtKB-SubCell"/>
</dbReference>
<dbReference type="Gene3D" id="3.40.1190.10">
    <property type="entry name" value="Mur-like, catalytic domain"/>
    <property type="match status" value="1"/>
</dbReference>
<dbReference type="Pfam" id="PF01225">
    <property type="entry name" value="Mur_ligase"/>
    <property type="match status" value="1"/>
</dbReference>
<dbReference type="NCBIfam" id="TIGR01143">
    <property type="entry name" value="murF"/>
    <property type="match status" value="1"/>
</dbReference>
<keyword evidence="4 10" id="KW-0547">Nucleotide-binding</keyword>
<dbReference type="AlphaFoldDB" id="A0A0C1TXY2"/>
<keyword evidence="3 10" id="KW-0132">Cell division</keyword>
<organism evidence="15 16">
    <name type="scientific">Geobacter soli</name>
    <dbReference type="NCBI Taxonomy" id="1510391"/>
    <lineage>
        <taxon>Bacteria</taxon>
        <taxon>Pseudomonadati</taxon>
        <taxon>Thermodesulfobacteriota</taxon>
        <taxon>Desulfuromonadia</taxon>
        <taxon>Geobacterales</taxon>
        <taxon>Geobacteraceae</taxon>
        <taxon>Geobacter</taxon>
    </lineage>
</organism>
<keyword evidence="16" id="KW-1185">Reference proteome</keyword>
<evidence type="ECO:0000256" key="5">
    <source>
        <dbReference type="ARBA" id="ARBA00022840"/>
    </source>
</evidence>
<evidence type="ECO:0000259" key="13">
    <source>
        <dbReference type="Pfam" id="PF02875"/>
    </source>
</evidence>
<dbReference type="Gene3D" id="3.40.1390.10">
    <property type="entry name" value="MurE/MurF, N-terminal domain"/>
    <property type="match status" value="1"/>
</dbReference>
<dbReference type="InterPro" id="IPR013221">
    <property type="entry name" value="Mur_ligase_cen"/>
</dbReference>
<evidence type="ECO:0000256" key="1">
    <source>
        <dbReference type="ARBA" id="ARBA00022490"/>
    </source>
</evidence>
<dbReference type="Gene3D" id="3.90.190.20">
    <property type="entry name" value="Mur ligase, C-terminal domain"/>
    <property type="match status" value="1"/>
</dbReference>
<comment type="pathway">
    <text evidence="10 11">Cell wall biogenesis; peptidoglycan biosynthesis.</text>
</comment>
<dbReference type="InterPro" id="IPR036615">
    <property type="entry name" value="Mur_ligase_C_dom_sf"/>
</dbReference>
<dbReference type="GO" id="GO:0008766">
    <property type="term" value="F:UDP-N-acetylmuramoylalanyl-D-glutamyl-2,6-diaminopimelate-D-alanyl-D-alanine ligase activity"/>
    <property type="evidence" value="ECO:0007669"/>
    <property type="project" value="RHEA"/>
</dbReference>
<dbReference type="InterPro" id="IPR004101">
    <property type="entry name" value="Mur_ligase_C"/>
</dbReference>
<dbReference type="GO" id="GO:0009252">
    <property type="term" value="P:peptidoglycan biosynthetic process"/>
    <property type="evidence" value="ECO:0007669"/>
    <property type="project" value="UniProtKB-UniRule"/>
</dbReference>
<dbReference type="HAMAP" id="MF_02019">
    <property type="entry name" value="MurF"/>
    <property type="match status" value="1"/>
</dbReference>
<comment type="subcellular location">
    <subcellularLocation>
        <location evidence="10 11">Cytoplasm</location>
    </subcellularLocation>
</comment>
<evidence type="ECO:0000256" key="10">
    <source>
        <dbReference type="HAMAP-Rule" id="MF_02019"/>
    </source>
</evidence>
<evidence type="ECO:0000256" key="6">
    <source>
        <dbReference type="ARBA" id="ARBA00022960"/>
    </source>
</evidence>
<dbReference type="SUPFAM" id="SSF63418">
    <property type="entry name" value="MurE/MurF N-terminal domain"/>
    <property type="match status" value="1"/>
</dbReference>
<dbReference type="GO" id="GO:0047480">
    <property type="term" value="F:UDP-N-acetylmuramoyl-tripeptide-D-alanyl-D-alanine ligase activity"/>
    <property type="evidence" value="ECO:0007669"/>
    <property type="project" value="UniProtKB-UniRule"/>
</dbReference>
<evidence type="ECO:0000259" key="14">
    <source>
        <dbReference type="Pfam" id="PF08245"/>
    </source>
</evidence>
<comment type="similarity">
    <text evidence="10">Belongs to the MurCDEF family. MurF subfamily.</text>
</comment>
<evidence type="ECO:0000256" key="11">
    <source>
        <dbReference type="RuleBase" id="RU004136"/>
    </source>
</evidence>
<feature type="domain" description="Mur ligase central" evidence="14">
    <location>
        <begin position="112"/>
        <end position="298"/>
    </location>
</feature>
<keyword evidence="7 10" id="KW-0573">Peptidoglycan synthesis</keyword>
<feature type="binding site" evidence="10">
    <location>
        <begin position="114"/>
        <end position="120"/>
    </location>
    <ligand>
        <name>ATP</name>
        <dbReference type="ChEBI" id="CHEBI:30616"/>
    </ligand>
</feature>
<keyword evidence="6 10" id="KW-0133">Cell shape</keyword>
<dbReference type="InterPro" id="IPR005863">
    <property type="entry name" value="UDP-N-AcMur_synth"/>
</dbReference>
<keyword evidence="1 10" id="KW-0963">Cytoplasm</keyword>
<dbReference type="Pfam" id="PF02875">
    <property type="entry name" value="Mur_ligase_C"/>
    <property type="match status" value="1"/>
</dbReference>
<dbReference type="GO" id="GO:0005524">
    <property type="term" value="F:ATP binding"/>
    <property type="evidence" value="ECO:0007669"/>
    <property type="project" value="UniProtKB-UniRule"/>
</dbReference>
<dbReference type="RefSeq" id="WP_039648396.1">
    <property type="nucleotide sequence ID" value="NZ_JXBL01000001.1"/>
</dbReference>
<dbReference type="InterPro" id="IPR000713">
    <property type="entry name" value="Mur_ligase_N"/>
</dbReference>
<dbReference type="PANTHER" id="PTHR43024">
    <property type="entry name" value="UDP-N-ACETYLMURAMOYL-TRIPEPTIDE--D-ALANYL-D-ALANINE LIGASE"/>
    <property type="match status" value="1"/>
</dbReference>
<dbReference type="EMBL" id="JXBL01000001">
    <property type="protein sequence ID" value="KIE44223.1"/>
    <property type="molecule type" value="Genomic_DNA"/>
</dbReference>
<proteinExistence type="inferred from homology"/>
<name>A0A0C1TXY2_9BACT</name>
<dbReference type="GO" id="GO:0051301">
    <property type="term" value="P:cell division"/>
    <property type="evidence" value="ECO:0007669"/>
    <property type="project" value="UniProtKB-KW"/>
</dbReference>
<dbReference type="InterPro" id="IPR035911">
    <property type="entry name" value="MurE/MurF_N"/>
</dbReference>
<evidence type="ECO:0000256" key="2">
    <source>
        <dbReference type="ARBA" id="ARBA00022598"/>
    </source>
</evidence>
<evidence type="ECO:0000256" key="3">
    <source>
        <dbReference type="ARBA" id="ARBA00022618"/>
    </source>
</evidence>
<evidence type="ECO:0000259" key="12">
    <source>
        <dbReference type="Pfam" id="PF01225"/>
    </source>
</evidence>
<dbReference type="SUPFAM" id="SSF53623">
    <property type="entry name" value="MurD-like peptide ligases, catalytic domain"/>
    <property type="match status" value="1"/>
</dbReference>
<gene>
    <name evidence="10" type="primary">murF</name>
    <name evidence="15" type="ORF">SE37_12555</name>
</gene>
<dbReference type="EC" id="6.3.2.10" evidence="10 11"/>
<dbReference type="InterPro" id="IPR036565">
    <property type="entry name" value="Mur-like_cat_sf"/>
</dbReference>
<evidence type="ECO:0000256" key="7">
    <source>
        <dbReference type="ARBA" id="ARBA00022984"/>
    </source>
</evidence>
<keyword evidence="2 10" id="KW-0436">Ligase</keyword>
<keyword evidence="9 10" id="KW-0961">Cell wall biogenesis/degradation</keyword>
<evidence type="ECO:0000256" key="4">
    <source>
        <dbReference type="ARBA" id="ARBA00022741"/>
    </source>
</evidence>
<keyword evidence="5 10" id="KW-0067">ATP-binding</keyword>
<dbReference type="Proteomes" id="UP000031433">
    <property type="component" value="Unassembled WGS sequence"/>
</dbReference>
<evidence type="ECO:0000256" key="8">
    <source>
        <dbReference type="ARBA" id="ARBA00023306"/>
    </source>
</evidence>
<dbReference type="GO" id="GO:0071555">
    <property type="term" value="P:cell wall organization"/>
    <property type="evidence" value="ECO:0007669"/>
    <property type="project" value="UniProtKB-KW"/>
</dbReference>
<feature type="domain" description="Mur ligase C-terminal" evidence="13">
    <location>
        <begin position="320"/>
        <end position="445"/>
    </location>
</feature>
<feature type="domain" description="Mur ligase N-terminal catalytic" evidence="12">
    <location>
        <begin position="27"/>
        <end position="99"/>
    </location>
</feature>
<dbReference type="Pfam" id="PF08245">
    <property type="entry name" value="Mur_ligase_M"/>
    <property type="match status" value="1"/>
</dbReference>
<comment type="function">
    <text evidence="10 11">Involved in cell wall formation. Catalyzes the final step in the synthesis of UDP-N-acetylmuramoyl-pentapeptide, the precursor of murein.</text>
</comment>
<evidence type="ECO:0000313" key="15">
    <source>
        <dbReference type="EMBL" id="KIE44223.1"/>
    </source>
</evidence>
<dbReference type="PANTHER" id="PTHR43024:SF1">
    <property type="entry name" value="UDP-N-ACETYLMURAMOYL-TRIPEPTIDE--D-ALANYL-D-ALANINE LIGASE"/>
    <property type="match status" value="1"/>
</dbReference>
<accession>A0A0C1TXY2</accession>
<comment type="caution">
    <text evidence="15">The sequence shown here is derived from an EMBL/GenBank/DDBJ whole genome shotgun (WGS) entry which is preliminary data.</text>
</comment>
<sequence>MLFTLDDILGATGGEIVAGGETAGAFGVSTDSRTVEPGDLFIPLRGERFDGHDYLDAASARGVRLALVERQWLAGRQLPVDVTCIAVDDTLRALGDLAACHRRRFDIPVVAVTGSNGKTTTKEMLAAILARTGEGLKTEGNLNNLIGVPRMLFRLSEAHRWAVLEIGMSEFGEIDRLAEIVRPAVGVITNAYPAHLETLGSVEGVARAKGELFLRLEPGSCAVYNADDPLIARCPSPDGVKRVSFGLRGGDVTAEDVENMGKKGQRFTLRLPGGRVTVTLHAFGSHNVANALAAAAAARVLGVAPDEIARGLGEFMPYARRFNLEDVGDVVLIDDSYNANPASMAAALTTLREIKGSGRAVAVLGDMLELGAGAEEAHRQLGRLAATCVDRLYVLGAMAGTVAAGALEGGLEERTVTIAADHGEIVADLRRTAATGEMILVKGSRGMAMDRVAEGIRDAFAASGGKGGHV</sequence>
<dbReference type="InterPro" id="IPR051046">
    <property type="entry name" value="MurCDEF_CellWall_CoF430Synth"/>
</dbReference>
<keyword evidence="8 10" id="KW-0131">Cell cycle</keyword>
<reference evidence="15 16" key="1">
    <citation type="submission" date="2015-01" db="EMBL/GenBank/DDBJ databases">
        <title>Genome sequence of the anaerobic bacterium Geobacter soli GSS01, a dissimilatory Fe(III) reducer from soil.</title>
        <authorList>
            <person name="Yang G."/>
            <person name="Zhou S."/>
        </authorList>
    </citation>
    <scope>NUCLEOTIDE SEQUENCE [LARGE SCALE GENOMIC DNA]</scope>
    <source>
        <strain evidence="15 16">GSS01</strain>
    </source>
</reference>
<comment type="catalytic activity">
    <reaction evidence="10 11">
        <text>D-alanyl-D-alanine + UDP-N-acetyl-alpha-D-muramoyl-L-alanyl-gamma-D-glutamyl-meso-2,6-diaminopimelate + ATP = UDP-N-acetyl-alpha-D-muramoyl-L-alanyl-gamma-D-glutamyl-meso-2,6-diaminopimeloyl-D-alanyl-D-alanine + ADP + phosphate + H(+)</text>
        <dbReference type="Rhea" id="RHEA:28374"/>
        <dbReference type="ChEBI" id="CHEBI:15378"/>
        <dbReference type="ChEBI" id="CHEBI:30616"/>
        <dbReference type="ChEBI" id="CHEBI:43474"/>
        <dbReference type="ChEBI" id="CHEBI:57822"/>
        <dbReference type="ChEBI" id="CHEBI:61386"/>
        <dbReference type="ChEBI" id="CHEBI:83905"/>
        <dbReference type="ChEBI" id="CHEBI:456216"/>
        <dbReference type="EC" id="6.3.2.10"/>
    </reaction>
</comment>
<dbReference type="UniPathway" id="UPA00219"/>
<dbReference type="GO" id="GO:0008360">
    <property type="term" value="P:regulation of cell shape"/>
    <property type="evidence" value="ECO:0007669"/>
    <property type="project" value="UniProtKB-KW"/>
</dbReference>
<protein>
    <recommendedName>
        <fullName evidence="10 11">UDP-N-acetylmuramoyl-tripeptide--D-alanyl-D-alanine ligase</fullName>
        <ecNumber evidence="10 11">6.3.2.10</ecNumber>
    </recommendedName>
    <alternativeName>
        <fullName evidence="10">D-alanyl-D-alanine-adding enzyme</fullName>
    </alternativeName>
</protein>